<organism evidence="6 7">
    <name type="scientific">Pseudoteredinibacter isoporae</name>
    <dbReference type="NCBI Taxonomy" id="570281"/>
    <lineage>
        <taxon>Bacteria</taxon>
        <taxon>Pseudomonadati</taxon>
        <taxon>Pseudomonadota</taxon>
        <taxon>Gammaproteobacteria</taxon>
        <taxon>Cellvibrionales</taxon>
        <taxon>Cellvibrionaceae</taxon>
        <taxon>Pseudoteredinibacter</taxon>
    </lineage>
</organism>
<evidence type="ECO:0000256" key="4">
    <source>
        <dbReference type="ARBA" id="ARBA00023163"/>
    </source>
</evidence>
<dbReference type="AlphaFoldDB" id="A0A7X0JRM8"/>
<dbReference type="CDD" id="cd08420">
    <property type="entry name" value="PBP2_CysL_like"/>
    <property type="match status" value="1"/>
</dbReference>
<dbReference type="InterPro" id="IPR036388">
    <property type="entry name" value="WH-like_DNA-bd_sf"/>
</dbReference>
<dbReference type="Pfam" id="PF03466">
    <property type="entry name" value="LysR_substrate"/>
    <property type="match status" value="1"/>
</dbReference>
<dbReference type="SUPFAM" id="SSF46785">
    <property type="entry name" value="Winged helix' DNA-binding domain"/>
    <property type="match status" value="1"/>
</dbReference>
<keyword evidence="3 6" id="KW-0238">DNA-binding</keyword>
<protein>
    <submittedName>
        <fullName evidence="6">DNA-binding transcriptional LysR family regulator</fullName>
    </submittedName>
</protein>
<dbReference type="FunCoup" id="A0A7X0JRM8">
    <property type="interactions" value="152"/>
</dbReference>
<dbReference type="InterPro" id="IPR000847">
    <property type="entry name" value="LysR_HTH_N"/>
</dbReference>
<evidence type="ECO:0000256" key="3">
    <source>
        <dbReference type="ARBA" id="ARBA00023125"/>
    </source>
</evidence>
<dbReference type="PANTHER" id="PTHR30126:SF94">
    <property type="entry name" value="LYSR FAMILY TRANSCRIPTIONAL REGULATOR"/>
    <property type="match status" value="1"/>
</dbReference>
<comment type="caution">
    <text evidence="6">The sequence shown here is derived from an EMBL/GenBank/DDBJ whole genome shotgun (WGS) entry which is preliminary data.</text>
</comment>
<dbReference type="Gene3D" id="1.10.10.10">
    <property type="entry name" value="Winged helix-like DNA-binding domain superfamily/Winged helix DNA-binding domain"/>
    <property type="match status" value="1"/>
</dbReference>
<dbReference type="Gene3D" id="3.40.190.290">
    <property type="match status" value="1"/>
</dbReference>
<keyword evidence="2" id="KW-0805">Transcription regulation</keyword>
<proteinExistence type="inferred from homology"/>
<dbReference type="GO" id="GO:0003700">
    <property type="term" value="F:DNA-binding transcription factor activity"/>
    <property type="evidence" value="ECO:0007669"/>
    <property type="project" value="InterPro"/>
</dbReference>
<keyword evidence="7" id="KW-1185">Reference proteome</keyword>
<dbReference type="SUPFAM" id="SSF53850">
    <property type="entry name" value="Periplasmic binding protein-like II"/>
    <property type="match status" value="1"/>
</dbReference>
<dbReference type="InterPro" id="IPR005119">
    <property type="entry name" value="LysR_subst-bd"/>
</dbReference>
<name>A0A7X0JRM8_9GAMM</name>
<dbReference type="PRINTS" id="PR00039">
    <property type="entry name" value="HTHLYSR"/>
</dbReference>
<dbReference type="Pfam" id="PF00126">
    <property type="entry name" value="HTH_1"/>
    <property type="match status" value="1"/>
</dbReference>
<evidence type="ECO:0000313" key="6">
    <source>
        <dbReference type="EMBL" id="MBB6520514.1"/>
    </source>
</evidence>
<dbReference type="RefSeq" id="WP_166850992.1">
    <property type="nucleotide sequence ID" value="NZ_JAAONY010000001.1"/>
</dbReference>
<dbReference type="GO" id="GO:0000976">
    <property type="term" value="F:transcription cis-regulatory region binding"/>
    <property type="evidence" value="ECO:0007669"/>
    <property type="project" value="TreeGrafter"/>
</dbReference>
<dbReference type="EMBL" id="JACHHT010000001">
    <property type="protein sequence ID" value="MBB6520514.1"/>
    <property type="molecule type" value="Genomic_DNA"/>
</dbReference>
<comment type="similarity">
    <text evidence="1">Belongs to the LysR transcriptional regulatory family.</text>
</comment>
<gene>
    <name evidence="6" type="ORF">HNR48_000792</name>
</gene>
<accession>A0A7X0JRM8</accession>
<sequence>MRFSLRQIEVFLATAQQQNISLAAKQLNLSQSAASSALRELEQQFGLQLFDRLGKRLRLNENGIALRPQAQSLMSAAEQLESSFKGQAGLGDLRVGATLTIGNYLAVPLVAEYMNDARQQGQEAKVDLHVANTDNIAHQVLNYELDIGLIEGEFNHPQLRSEHWRDDELVIVANPNHPLVNQGALSDEQLLSLRWISREHGSGTRQAFEHALHGLLPHLNIAMELEHTEAIKRAIEADLGVACLSRLAVSEALQRGSLAQLHAPHRDWRRRFYFVFHRDKAISHSLEHWLQLCQAKHNN</sequence>
<dbReference type="InParanoid" id="A0A7X0JRM8"/>
<dbReference type="PROSITE" id="PS50931">
    <property type="entry name" value="HTH_LYSR"/>
    <property type="match status" value="1"/>
</dbReference>
<feature type="domain" description="HTH lysR-type" evidence="5">
    <location>
        <begin position="3"/>
        <end position="60"/>
    </location>
</feature>
<evidence type="ECO:0000259" key="5">
    <source>
        <dbReference type="PROSITE" id="PS50931"/>
    </source>
</evidence>
<dbReference type="InterPro" id="IPR036390">
    <property type="entry name" value="WH_DNA-bd_sf"/>
</dbReference>
<dbReference type="PANTHER" id="PTHR30126">
    <property type="entry name" value="HTH-TYPE TRANSCRIPTIONAL REGULATOR"/>
    <property type="match status" value="1"/>
</dbReference>
<reference evidence="6 7" key="1">
    <citation type="submission" date="2020-08" db="EMBL/GenBank/DDBJ databases">
        <title>Genomic Encyclopedia of Type Strains, Phase IV (KMG-IV): sequencing the most valuable type-strain genomes for metagenomic binning, comparative biology and taxonomic classification.</title>
        <authorList>
            <person name="Goeker M."/>
        </authorList>
    </citation>
    <scope>NUCLEOTIDE SEQUENCE [LARGE SCALE GENOMIC DNA]</scope>
    <source>
        <strain evidence="6 7">DSM 22368</strain>
    </source>
</reference>
<keyword evidence="4" id="KW-0804">Transcription</keyword>
<evidence type="ECO:0000313" key="7">
    <source>
        <dbReference type="Proteomes" id="UP000528457"/>
    </source>
</evidence>
<dbReference type="Proteomes" id="UP000528457">
    <property type="component" value="Unassembled WGS sequence"/>
</dbReference>
<evidence type="ECO:0000256" key="2">
    <source>
        <dbReference type="ARBA" id="ARBA00023015"/>
    </source>
</evidence>
<evidence type="ECO:0000256" key="1">
    <source>
        <dbReference type="ARBA" id="ARBA00009437"/>
    </source>
</evidence>